<protein>
    <submittedName>
        <fullName evidence="1">McrC family protein</fullName>
    </submittedName>
</protein>
<evidence type="ECO:0000313" key="2">
    <source>
        <dbReference type="Proteomes" id="UP001561463"/>
    </source>
</evidence>
<reference evidence="1 2" key="1">
    <citation type="submission" date="2024-03" db="EMBL/GenBank/DDBJ databases">
        <title>Role of Flies in the Dissemination of Carbapenem-Resistant Enterobacteriaceae (CRE): An Epidemiological and Genomic Study in China.</title>
        <authorList>
            <person name="Chen K."/>
            <person name="Zhang R."/>
            <person name="Chen S."/>
        </authorList>
    </citation>
    <scope>NUCLEOTIDE SEQUENCE [LARGE SCALE GENOMIC DNA]</scope>
    <source>
        <strain evidence="2">fly-313</strain>
    </source>
</reference>
<proteinExistence type="predicted"/>
<dbReference type="InterPro" id="IPR019292">
    <property type="entry name" value="McrC"/>
</dbReference>
<dbReference type="RefSeq" id="WP_369497948.1">
    <property type="nucleotide sequence ID" value="NZ_JBFZPZ010000008.1"/>
</dbReference>
<dbReference type="PANTHER" id="PTHR38733:SF1">
    <property type="entry name" value="TYPE IV METHYL-DIRECTED RESTRICTION ENZYME ECOKMCRBC"/>
    <property type="match status" value="1"/>
</dbReference>
<gene>
    <name evidence="1" type="ORF">AB7Z85_12125</name>
</gene>
<keyword evidence="2" id="KW-1185">Reference proteome</keyword>
<dbReference type="Proteomes" id="UP001561463">
    <property type="component" value="Unassembled WGS sequence"/>
</dbReference>
<sequence>MMGLHITVREYARLTTAPVQQANLDYAQIPVTMFDWLCSLSTGYRTQHTLTLAVLEDRRTLFLDNYVGIIQSPCGAVLEILPKIHNEESNVQRSRMMLKEMITVALDIPVKEAGLTDLDQFQLPLNEWVAQQFLNHLSLLLKKGIRSDYRKEEHHEPFLRGQMNVSKQMRQLPGKDHLFYMRYAIFSPDRAENRLLVSALTLIIKHTQNLDIWRQAREQAIVLNEIPLSKKIAKDLQSWQEDRLMSHYKPIKPWCELILSSYMPLALFGKTHGISILFPMEKVFERYVEIMLRKSLLPTVKMKSQAQKHSLCLHNYRDFFQLRPDILLEDSSQCWVLDAKWKRLNSLDVNSKYGLSQADFYQLYAYGQKYMHGKGDMALIYPEHKDFNEPLPPFYYSSELRLWVLPFALEGKNKGKLLHGNATKLPLT</sequence>
<accession>A0ABV4A800</accession>
<dbReference type="PANTHER" id="PTHR38733">
    <property type="entry name" value="PROTEIN MCRC"/>
    <property type="match status" value="1"/>
</dbReference>
<name>A0ABV4A800_9ENTR</name>
<dbReference type="Pfam" id="PF10117">
    <property type="entry name" value="McrBC"/>
    <property type="match status" value="1"/>
</dbReference>
<organism evidence="1 2">
    <name type="scientific">Pseudenterobacter timonensis</name>
    <dbReference type="NCBI Taxonomy" id="1755099"/>
    <lineage>
        <taxon>Bacteria</taxon>
        <taxon>Pseudomonadati</taxon>
        <taxon>Pseudomonadota</taxon>
        <taxon>Gammaproteobacteria</taxon>
        <taxon>Enterobacterales</taxon>
        <taxon>Enterobacteriaceae</taxon>
        <taxon>Pseudenterobacter</taxon>
    </lineage>
</organism>
<dbReference type="EMBL" id="JBFZPZ010000008">
    <property type="protein sequence ID" value="MEX9253249.1"/>
    <property type="molecule type" value="Genomic_DNA"/>
</dbReference>
<comment type="caution">
    <text evidence="1">The sequence shown here is derived from an EMBL/GenBank/DDBJ whole genome shotgun (WGS) entry which is preliminary data.</text>
</comment>
<evidence type="ECO:0000313" key="1">
    <source>
        <dbReference type="EMBL" id="MEX9253249.1"/>
    </source>
</evidence>